<dbReference type="GO" id="GO:0016787">
    <property type="term" value="F:hydrolase activity"/>
    <property type="evidence" value="ECO:0007669"/>
    <property type="project" value="UniProtKB-KW"/>
</dbReference>
<reference evidence="3" key="3">
    <citation type="submission" date="2020-06" db="EMBL/GenBank/DDBJ databases">
        <title>Helianthus annuus Genome sequencing and assembly Release 2.</title>
        <authorList>
            <person name="Gouzy J."/>
            <person name="Langlade N."/>
            <person name="Munos S."/>
        </authorList>
    </citation>
    <scope>NUCLEOTIDE SEQUENCE</scope>
    <source>
        <tissue evidence="3">Leaves</tissue>
    </source>
</reference>
<dbReference type="EMBL" id="MNCJ02000320">
    <property type="protein sequence ID" value="KAF5805339.1"/>
    <property type="molecule type" value="Genomic_DNA"/>
</dbReference>
<evidence type="ECO:0000313" key="3">
    <source>
        <dbReference type="EMBL" id="KAF5805339.1"/>
    </source>
</evidence>
<dbReference type="SUPFAM" id="SSF52540">
    <property type="entry name" value="P-loop containing nucleoside triphosphate hydrolases"/>
    <property type="match status" value="1"/>
</dbReference>
<dbReference type="Gene3D" id="1.20.120.720">
    <property type="entry name" value="Myosin VI head, motor domain, U50 subdomain"/>
    <property type="match status" value="1"/>
</dbReference>
<keyword evidence="5" id="KW-1185">Reference proteome</keyword>
<accession>A0A251UMX0</accession>
<keyword evidence="1" id="KW-0518">Myosin</keyword>
<evidence type="ECO:0000259" key="2">
    <source>
        <dbReference type="PROSITE" id="PS51456"/>
    </source>
</evidence>
<dbReference type="InterPro" id="IPR027417">
    <property type="entry name" value="P-loop_NTPase"/>
</dbReference>
<dbReference type="InParanoid" id="A0A251UMX0"/>
<dbReference type="GO" id="GO:0003774">
    <property type="term" value="F:cytoskeletal motor activity"/>
    <property type="evidence" value="ECO:0007669"/>
    <property type="project" value="InterPro"/>
</dbReference>
<evidence type="ECO:0000313" key="4">
    <source>
        <dbReference type="EMBL" id="OTG24727.1"/>
    </source>
</evidence>
<dbReference type="InterPro" id="IPR001609">
    <property type="entry name" value="Myosin_head_motor_dom-like"/>
</dbReference>
<keyword evidence="1" id="KW-0505">Motor protein</keyword>
<dbReference type="Gramene" id="mRNA:HanXRQr2_Chr05g0208141">
    <property type="protein sequence ID" value="mRNA:HanXRQr2_Chr05g0208141"/>
    <property type="gene ID" value="HanXRQr2_Chr05g0208141"/>
</dbReference>
<dbReference type="EMBL" id="CM007894">
    <property type="protein sequence ID" value="OTG24727.1"/>
    <property type="molecule type" value="Genomic_DNA"/>
</dbReference>
<reference evidence="3 5" key="1">
    <citation type="journal article" date="2017" name="Nature">
        <title>The sunflower genome provides insights into oil metabolism, flowering and Asterid evolution.</title>
        <authorList>
            <person name="Badouin H."/>
            <person name="Gouzy J."/>
            <person name="Grassa C.J."/>
            <person name="Murat F."/>
            <person name="Staton S.E."/>
            <person name="Cottret L."/>
            <person name="Lelandais-Briere C."/>
            <person name="Owens G.L."/>
            <person name="Carrere S."/>
            <person name="Mayjonade B."/>
            <person name="Legrand L."/>
            <person name="Gill N."/>
            <person name="Kane N.C."/>
            <person name="Bowers J.E."/>
            <person name="Hubner S."/>
            <person name="Bellec A."/>
            <person name="Berard A."/>
            <person name="Berges H."/>
            <person name="Blanchet N."/>
            <person name="Boniface M.C."/>
            <person name="Brunel D."/>
            <person name="Catrice O."/>
            <person name="Chaidir N."/>
            <person name="Claudel C."/>
            <person name="Donnadieu C."/>
            <person name="Faraut T."/>
            <person name="Fievet G."/>
            <person name="Helmstetter N."/>
            <person name="King M."/>
            <person name="Knapp S.J."/>
            <person name="Lai Z."/>
            <person name="Le Paslier M.C."/>
            <person name="Lippi Y."/>
            <person name="Lorenzon L."/>
            <person name="Mandel J.R."/>
            <person name="Marage G."/>
            <person name="Marchand G."/>
            <person name="Marquand E."/>
            <person name="Bret-Mestries E."/>
            <person name="Morien E."/>
            <person name="Nambeesan S."/>
            <person name="Nguyen T."/>
            <person name="Pegot-Espagnet P."/>
            <person name="Pouilly N."/>
            <person name="Raftis F."/>
            <person name="Sallet E."/>
            <person name="Schiex T."/>
            <person name="Thomas J."/>
            <person name="Vandecasteele C."/>
            <person name="Vares D."/>
            <person name="Vear F."/>
            <person name="Vautrin S."/>
            <person name="Crespi M."/>
            <person name="Mangin B."/>
            <person name="Burke J.M."/>
            <person name="Salse J."/>
            <person name="Munos S."/>
            <person name="Vincourt P."/>
            <person name="Rieseberg L.H."/>
            <person name="Langlade N.B."/>
        </authorList>
    </citation>
    <scope>NUCLEOTIDE SEQUENCE [LARGE SCALE GENOMIC DNA]</scope>
    <source>
        <strain evidence="5">cv. SF193</strain>
        <tissue evidence="3">Leaves</tissue>
    </source>
</reference>
<keyword evidence="4" id="KW-0378">Hydrolase</keyword>
<dbReference type="GO" id="GO:0005524">
    <property type="term" value="F:ATP binding"/>
    <property type="evidence" value="ECO:0007669"/>
    <property type="project" value="InterPro"/>
</dbReference>
<reference evidence="4" key="2">
    <citation type="submission" date="2017-02" db="EMBL/GenBank/DDBJ databases">
        <title>Sunflower complete genome.</title>
        <authorList>
            <person name="Langlade N."/>
            <person name="Munos S."/>
        </authorList>
    </citation>
    <scope>NUCLEOTIDE SEQUENCE [LARGE SCALE GENOMIC DNA]</scope>
    <source>
        <tissue evidence="4">Leaves</tissue>
    </source>
</reference>
<comment type="similarity">
    <text evidence="1">Belongs to the TRAFAC class myosin-kinesin ATPase superfamily. Myosin family.</text>
</comment>
<dbReference type="AlphaFoldDB" id="A0A251UMX0"/>
<dbReference type="GO" id="GO:0016459">
    <property type="term" value="C:myosin complex"/>
    <property type="evidence" value="ECO:0007669"/>
    <property type="project" value="UniProtKB-KW"/>
</dbReference>
<comment type="caution">
    <text evidence="1">Lacks conserved residue(s) required for the propagation of feature annotation.</text>
</comment>
<gene>
    <name evidence="4" type="ORF">HannXRQ_Chr05g0139901</name>
    <name evidence="3" type="ORF">HanXRQr2_Chr05g0208141</name>
</gene>
<protein>
    <submittedName>
        <fullName evidence="3">Myosin head, motor domain, P-loop containing nucleoside triphosphate hydrolase</fullName>
    </submittedName>
    <submittedName>
        <fullName evidence="4">Putative P-loop containing nucleoside triphosphate hydrolase</fullName>
    </submittedName>
</protein>
<keyword evidence="1" id="KW-0009">Actin-binding</keyword>
<feature type="domain" description="Myosin motor" evidence="2">
    <location>
        <begin position="1"/>
        <end position="116"/>
    </location>
</feature>
<sequence>MIQAMDSRDALAKLLYSCLFDWLVEQITFCRETSVWEDPSAFLIFMDPNHLTNISKIALTGQRLTLRTIKLVSVFLRRLFSFSHGNFFFWMSHIGCGRNPMFLILTTTIRITIPTY</sequence>
<evidence type="ECO:0000313" key="5">
    <source>
        <dbReference type="Proteomes" id="UP000215914"/>
    </source>
</evidence>
<dbReference type="Proteomes" id="UP000215914">
    <property type="component" value="Chromosome 5"/>
</dbReference>
<evidence type="ECO:0000256" key="1">
    <source>
        <dbReference type="PROSITE-ProRule" id="PRU00782"/>
    </source>
</evidence>
<dbReference type="GO" id="GO:0003779">
    <property type="term" value="F:actin binding"/>
    <property type="evidence" value="ECO:0007669"/>
    <property type="project" value="UniProtKB-KW"/>
</dbReference>
<dbReference type="PROSITE" id="PS51456">
    <property type="entry name" value="MYOSIN_MOTOR"/>
    <property type="match status" value="1"/>
</dbReference>
<proteinExistence type="inferred from homology"/>
<organism evidence="4 5">
    <name type="scientific">Helianthus annuus</name>
    <name type="common">Common sunflower</name>
    <dbReference type="NCBI Taxonomy" id="4232"/>
    <lineage>
        <taxon>Eukaryota</taxon>
        <taxon>Viridiplantae</taxon>
        <taxon>Streptophyta</taxon>
        <taxon>Embryophyta</taxon>
        <taxon>Tracheophyta</taxon>
        <taxon>Spermatophyta</taxon>
        <taxon>Magnoliopsida</taxon>
        <taxon>eudicotyledons</taxon>
        <taxon>Gunneridae</taxon>
        <taxon>Pentapetalae</taxon>
        <taxon>asterids</taxon>
        <taxon>campanulids</taxon>
        <taxon>Asterales</taxon>
        <taxon>Asteraceae</taxon>
        <taxon>Asteroideae</taxon>
        <taxon>Heliantheae alliance</taxon>
        <taxon>Heliantheae</taxon>
        <taxon>Helianthus</taxon>
    </lineage>
</organism>
<name>A0A251UMX0_HELAN</name>